<sequence>MVKRVEGPPKRLGPIIEQLSQLNLEDMLQETPSEQAVHAWLKSLLAKGQEGPTETALQSVPLEPAAALALQRCGQAALYFRVDASEDTSNDTVERRCMKRFKNVLEARVTDLCTMDLLVPGICTGLRAAFAGIYPGEIETFVAQRGHVTGWHTDFQHNFTFQLRGSKRWRFKQGPVKNNVRALTPHFLTKANFEQQMKLHVTCDPSQPDFKPPESFFADAEVVDVTAGDLLYHPAGIWHHVEVTGDTESISINVSISCASWADLVAWQEDEHLLWPKNI</sequence>
<dbReference type="CDD" id="cd02208">
    <property type="entry name" value="cupin_RmlC-like"/>
    <property type="match status" value="1"/>
</dbReference>
<proteinExistence type="predicted"/>
<evidence type="ECO:0000313" key="3">
    <source>
        <dbReference type="Proteomes" id="UP001642484"/>
    </source>
</evidence>
<gene>
    <name evidence="2" type="ORF">CCMP2556_LOCUS49325</name>
</gene>
<protein>
    <recommendedName>
        <fullName evidence="1">JmjC domain-containing protein</fullName>
    </recommendedName>
</protein>
<keyword evidence="3" id="KW-1185">Reference proteome</keyword>
<evidence type="ECO:0000313" key="2">
    <source>
        <dbReference type="EMBL" id="CAK9105384.1"/>
    </source>
</evidence>
<comment type="caution">
    <text evidence="2">The sequence shown here is derived from an EMBL/GenBank/DDBJ whole genome shotgun (WGS) entry which is preliminary data.</text>
</comment>
<dbReference type="PROSITE" id="PS51184">
    <property type="entry name" value="JMJC"/>
    <property type="match status" value="1"/>
</dbReference>
<dbReference type="Proteomes" id="UP001642484">
    <property type="component" value="Unassembled WGS sequence"/>
</dbReference>
<evidence type="ECO:0000259" key="1">
    <source>
        <dbReference type="PROSITE" id="PS51184"/>
    </source>
</evidence>
<dbReference type="Gene3D" id="2.60.120.650">
    <property type="entry name" value="Cupin"/>
    <property type="match status" value="1"/>
</dbReference>
<accession>A0ABP0RY87</accession>
<feature type="domain" description="JmjC" evidence="1">
    <location>
        <begin position="83"/>
        <end position="273"/>
    </location>
</feature>
<dbReference type="PANTHER" id="PTHR12461:SF105">
    <property type="entry name" value="HYPOXIA-INDUCIBLE FACTOR 1-ALPHA INHIBITOR"/>
    <property type="match status" value="1"/>
</dbReference>
<dbReference type="EMBL" id="CAXAMN010026728">
    <property type="protein sequence ID" value="CAK9105384.1"/>
    <property type="molecule type" value="Genomic_DNA"/>
</dbReference>
<dbReference type="InterPro" id="IPR041667">
    <property type="entry name" value="Cupin_8"/>
</dbReference>
<dbReference type="SUPFAM" id="SSF51197">
    <property type="entry name" value="Clavaminate synthase-like"/>
    <property type="match status" value="1"/>
</dbReference>
<dbReference type="PANTHER" id="PTHR12461">
    <property type="entry name" value="HYPOXIA-INDUCIBLE FACTOR 1 ALPHA INHIBITOR-RELATED"/>
    <property type="match status" value="1"/>
</dbReference>
<dbReference type="Pfam" id="PF13621">
    <property type="entry name" value="Cupin_8"/>
    <property type="match status" value="1"/>
</dbReference>
<dbReference type="InterPro" id="IPR003347">
    <property type="entry name" value="JmjC_dom"/>
</dbReference>
<name>A0ABP0RY87_9DINO</name>
<organism evidence="2 3">
    <name type="scientific">Durusdinium trenchii</name>
    <dbReference type="NCBI Taxonomy" id="1381693"/>
    <lineage>
        <taxon>Eukaryota</taxon>
        <taxon>Sar</taxon>
        <taxon>Alveolata</taxon>
        <taxon>Dinophyceae</taxon>
        <taxon>Suessiales</taxon>
        <taxon>Symbiodiniaceae</taxon>
        <taxon>Durusdinium</taxon>
    </lineage>
</organism>
<reference evidence="2 3" key="1">
    <citation type="submission" date="2024-02" db="EMBL/GenBank/DDBJ databases">
        <authorList>
            <person name="Chen Y."/>
            <person name="Shah S."/>
            <person name="Dougan E. K."/>
            <person name="Thang M."/>
            <person name="Chan C."/>
        </authorList>
    </citation>
    <scope>NUCLEOTIDE SEQUENCE [LARGE SCALE GENOMIC DNA]</scope>
</reference>